<reference evidence="1" key="1">
    <citation type="submission" date="2020-07" db="EMBL/GenBank/DDBJ databases">
        <title>Multicomponent nature underlies the extraordinary mechanical properties of spider dragline silk.</title>
        <authorList>
            <person name="Kono N."/>
            <person name="Nakamura H."/>
            <person name="Mori M."/>
            <person name="Yoshida Y."/>
            <person name="Ohtoshi R."/>
            <person name="Malay A.D."/>
            <person name="Moran D.A.P."/>
            <person name="Tomita M."/>
            <person name="Numata K."/>
            <person name="Arakawa K."/>
        </authorList>
    </citation>
    <scope>NUCLEOTIDE SEQUENCE</scope>
</reference>
<name>A0A8X6LH45_TRICU</name>
<organism evidence="1 2">
    <name type="scientific">Trichonephila clavata</name>
    <name type="common">Joro spider</name>
    <name type="synonym">Nephila clavata</name>
    <dbReference type="NCBI Taxonomy" id="2740835"/>
    <lineage>
        <taxon>Eukaryota</taxon>
        <taxon>Metazoa</taxon>
        <taxon>Ecdysozoa</taxon>
        <taxon>Arthropoda</taxon>
        <taxon>Chelicerata</taxon>
        <taxon>Arachnida</taxon>
        <taxon>Araneae</taxon>
        <taxon>Araneomorphae</taxon>
        <taxon>Entelegynae</taxon>
        <taxon>Araneoidea</taxon>
        <taxon>Nephilidae</taxon>
        <taxon>Trichonephila</taxon>
    </lineage>
</organism>
<protein>
    <submittedName>
        <fullName evidence="1">Uncharacterized protein</fullName>
    </submittedName>
</protein>
<accession>A0A8X6LH45</accession>
<evidence type="ECO:0000313" key="1">
    <source>
        <dbReference type="EMBL" id="GFR07014.1"/>
    </source>
</evidence>
<dbReference type="EMBL" id="BMAO01035945">
    <property type="protein sequence ID" value="GFR07014.1"/>
    <property type="molecule type" value="Genomic_DNA"/>
</dbReference>
<proteinExistence type="predicted"/>
<gene>
    <name evidence="1" type="ORF">TNCT_659411</name>
</gene>
<dbReference type="Proteomes" id="UP000887116">
    <property type="component" value="Unassembled WGS sequence"/>
</dbReference>
<sequence length="84" mass="9946">MVFLFSPAAGVTPLGISHRDSFPDPVLFLLKKIYRRYGNGCRKPFVSHHREPQQNHRGMPLSRLYRRQRRELLTSDKSRYFSNL</sequence>
<evidence type="ECO:0000313" key="2">
    <source>
        <dbReference type="Proteomes" id="UP000887116"/>
    </source>
</evidence>
<dbReference type="AlphaFoldDB" id="A0A8X6LH45"/>
<keyword evidence="2" id="KW-1185">Reference proteome</keyword>
<comment type="caution">
    <text evidence="1">The sequence shown here is derived from an EMBL/GenBank/DDBJ whole genome shotgun (WGS) entry which is preliminary data.</text>
</comment>